<keyword evidence="2" id="KW-0472">Membrane</keyword>
<dbReference type="InterPro" id="IPR021855">
    <property type="entry name" value="PAM68-like"/>
</dbReference>
<organism evidence="3 4">
    <name type="scientific">Synechococcus sp. (strain ATCC 27144 / PCC 6301 / SAUG 1402/1)</name>
    <name type="common">Anacystis nidulans</name>
    <dbReference type="NCBI Taxonomy" id="269084"/>
    <lineage>
        <taxon>Bacteria</taxon>
        <taxon>Bacillati</taxon>
        <taxon>Cyanobacteriota</taxon>
        <taxon>Cyanophyceae</taxon>
        <taxon>Synechococcales</taxon>
        <taxon>Synechococcaceae</taxon>
        <taxon>Synechococcus</taxon>
    </lineage>
</organism>
<proteinExistence type="predicted"/>
<feature type="compositionally biased region" description="Basic and acidic residues" evidence="1">
    <location>
        <begin position="1"/>
        <end position="13"/>
    </location>
</feature>
<dbReference type="Pfam" id="PF11947">
    <property type="entry name" value="DUF3464"/>
    <property type="match status" value="1"/>
</dbReference>
<accession>A0A0H3K4H4</accession>
<feature type="transmembrane region" description="Helical" evidence="2">
    <location>
        <begin position="67"/>
        <end position="88"/>
    </location>
</feature>
<dbReference type="eggNOG" id="ENOG50314X7">
    <property type="taxonomic scope" value="Bacteria"/>
</dbReference>
<dbReference type="AlphaFoldDB" id="A0A0H3K4H4"/>
<evidence type="ECO:0000256" key="2">
    <source>
        <dbReference type="SAM" id="Phobius"/>
    </source>
</evidence>
<dbReference type="PANTHER" id="PTHR34575:SF1">
    <property type="entry name" value="PROTEIN PAM68, CHLOROPLASTIC"/>
    <property type="match status" value="1"/>
</dbReference>
<name>A0A0H3K4H4_SYNP6</name>
<sequence length="164" mass="17857">MSKPTPDRLPFEPKRRKAKPAKAAAAPAPVATQASEPKQSSKVSRSQPKLEETRIPDAVSQRMLRRILAFSGVPTGLGVAVFFLSYWLVSREIIPLPTSAVVLASMGCFGLGVLGLTYGLLSASWDEQQDGSLLGWDEFRLNGGRMITAWRESRAARQQAKSDS</sequence>
<evidence type="ECO:0000313" key="3">
    <source>
        <dbReference type="EMBL" id="BAD79990.1"/>
    </source>
</evidence>
<keyword evidence="2" id="KW-1133">Transmembrane helix</keyword>
<evidence type="ECO:0000256" key="1">
    <source>
        <dbReference type="SAM" id="MobiDB-lite"/>
    </source>
</evidence>
<dbReference type="PANTHER" id="PTHR34575">
    <property type="entry name" value="PROTEIN PAM68, CHLOROPLASTIC"/>
    <property type="match status" value="1"/>
</dbReference>
<feature type="region of interest" description="Disordered" evidence="1">
    <location>
        <begin position="1"/>
        <end position="54"/>
    </location>
</feature>
<feature type="compositionally biased region" description="Polar residues" evidence="1">
    <location>
        <begin position="32"/>
        <end position="47"/>
    </location>
</feature>
<reference evidence="3 4" key="1">
    <citation type="journal article" date="2007" name="Photosyn. Res.">
        <title>Complete nucleotide sequence of the freshwater unicellular cyanobacterium Synechococcus elongatus PCC 6301 chromosome: gene content and organization.</title>
        <authorList>
            <person name="Sugita C."/>
            <person name="Ogata K."/>
            <person name="Shikata M."/>
            <person name="Jikuya H."/>
            <person name="Takano J."/>
            <person name="Furumichi M."/>
            <person name="Kanehisa M."/>
            <person name="Omata T."/>
            <person name="Sugiura M."/>
            <person name="Sugita M."/>
        </authorList>
    </citation>
    <scope>NUCLEOTIDE SEQUENCE [LARGE SCALE GENOMIC DNA]</scope>
    <source>
        <strain evidence="4">ATCC 27144 / PCC 6301 / SAUG 1402/1</strain>
    </source>
</reference>
<keyword evidence="2" id="KW-0812">Transmembrane</keyword>
<gene>
    <name evidence="3" type="ordered locus">syc1800_c</name>
</gene>
<dbReference type="KEGG" id="syc:syc1800_c"/>
<protein>
    <recommendedName>
        <fullName evidence="5">DUF3464 domain-containing protein</fullName>
    </recommendedName>
</protein>
<dbReference type="EMBL" id="AP008231">
    <property type="protein sequence ID" value="BAD79990.1"/>
    <property type="molecule type" value="Genomic_DNA"/>
</dbReference>
<evidence type="ECO:0000313" key="4">
    <source>
        <dbReference type="Proteomes" id="UP000001175"/>
    </source>
</evidence>
<dbReference type="GeneID" id="72431186"/>
<dbReference type="Proteomes" id="UP000001175">
    <property type="component" value="Chromosome"/>
</dbReference>
<dbReference type="RefSeq" id="WP_011244110.1">
    <property type="nucleotide sequence ID" value="NC_006576.1"/>
</dbReference>
<evidence type="ECO:0008006" key="5">
    <source>
        <dbReference type="Google" id="ProtNLM"/>
    </source>
</evidence>
<feature type="transmembrane region" description="Helical" evidence="2">
    <location>
        <begin position="100"/>
        <end position="121"/>
    </location>
</feature>